<sequence length="394" mass="43514">MRPLMQRHWQTPITFLVIASIAMPLGFSAWSALLNNFAIEKAAFTGVEIGILQSLREIPGFLAFTTVFVLLLLKEQTFAVMALAIFGLGIALTGFFPSEYGLYFAAVLMSIGFHYMETIKQSLSLQWLSMEEAPRILGRLISVGSLTSLVAYGVLWVLLDVAELDYVWIYLLAGTLAVALAVVLWRGFPHFESKTIQRKNLVLRRRYWLYYGLTFFSGARRQIFVVFAGFLMVEKFGYSASNIAALFLVNHLFNWLFAERIGALIGRIGEKYALTFEYAGLILVFTAYAFVENGTVAAGLYVVDHMFFALAIAIKTYFQKIADPADIASTAGVSFTINHIAAVIIPAVFGIIWITSPSLVFLIGAAFAACSLILSQNVPSIPSRGNEVVLGRTA</sequence>
<feature type="transmembrane region" description="Helical" evidence="1">
    <location>
        <begin position="78"/>
        <end position="96"/>
    </location>
</feature>
<keyword evidence="1" id="KW-0472">Membrane</keyword>
<dbReference type="InterPro" id="IPR011701">
    <property type="entry name" value="MFS"/>
</dbReference>
<organism evidence="2">
    <name type="scientific">marine metagenome</name>
    <dbReference type="NCBI Taxonomy" id="408172"/>
    <lineage>
        <taxon>unclassified sequences</taxon>
        <taxon>metagenomes</taxon>
        <taxon>ecological metagenomes</taxon>
    </lineage>
</organism>
<reference evidence="2" key="1">
    <citation type="submission" date="2018-05" db="EMBL/GenBank/DDBJ databases">
        <authorList>
            <person name="Lanie J.A."/>
            <person name="Ng W.-L."/>
            <person name="Kazmierczak K.M."/>
            <person name="Andrzejewski T.M."/>
            <person name="Davidsen T.M."/>
            <person name="Wayne K.J."/>
            <person name="Tettelin H."/>
            <person name="Glass J.I."/>
            <person name="Rusch D."/>
            <person name="Podicherti R."/>
            <person name="Tsui H.-C.T."/>
            <person name="Winkler M.E."/>
        </authorList>
    </citation>
    <scope>NUCLEOTIDE SEQUENCE</scope>
</reference>
<feature type="transmembrane region" description="Helical" evidence="1">
    <location>
        <begin position="140"/>
        <end position="161"/>
    </location>
</feature>
<keyword evidence="1" id="KW-1133">Transmembrane helix</keyword>
<feature type="transmembrane region" description="Helical" evidence="1">
    <location>
        <begin position="12"/>
        <end position="34"/>
    </location>
</feature>
<feature type="transmembrane region" description="Helical" evidence="1">
    <location>
        <begin position="208"/>
        <end position="230"/>
    </location>
</feature>
<feature type="transmembrane region" description="Helical" evidence="1">
    <location>
        <begin position="330"/>
        <end position="353"/>
    </location>
</feature>
<dbReference type="AlphaFoldDB" id="A0A381TC04"/>
<dbReference type="EMBL" id="UINC01004346">
    <property type="protein sequence ID" value="SVA13640.1"/>
    <property type="molecule type" value="Genomic_DNA"/>
</dbReference>
<feature type="transmembrane region" description="Helical" evidence="1">
    <location>
        <begin position="272"/>
        <end position="291"/>
    </location>
</feature>
<evidence type="ECO:0000313" key="2">
    <source>
        <dbReference type="EMBL" id="SVA13640.1"/>
    </source>
</evidence>
<dbReference type="Gene3D" id="1.20.1250.20">
    <property type="entry name" value="MFS general substrate transporter like domains"/>
    <property type="match status" value="1"/>
</dbReference>
<feature type="transmembrane region" description="Helical" evidence="1">
    <location>
        <begin position="54"/>
        <end position="73"/>
    </location>
</feature>
<protein>
    <recommendedName>
        <fullName evidence="3">Major facilitator superfamily (MFS) profile domain-containing protein</fullName>
    </recommendedName>
</protein>
<keyword evidence="1" id="KW-0812">Transmembrane</keyword>
<feature type="transmembrane region" description="Helical" evidence="1">
    <location>
        <begin position="167"/>
        <end position="188"/>
    </location>
</feature>
<evidence type="ECO:0008006" key="3">
    <source>
        <dbReference type="Google" id="ProtNLM"/>
    </source>
</evidence>
<feature type="transmembrane region" description="Helical" evidence="1">
    <location>
        <begin position="359"/>
        <end position="375"/>
    </location>
</feature>
<dbReference type="GO" id="GO:0022857">
    <property type="term" value="F:transmembrane transporter activity"/>
    <property type="evidence" value="ECO:0007669"/>
    <property type="project" value="InterPro"/>
</dbReference>
<evidence type="ECO:0000256" key="1">
    <source>
        <dbReference type="SAM" id="Phobius"/>
    </source>
</evidence>
<feature type="transmembrane region" description="Helical" evidence="1">
    <location>
        <begin position="236"/>
        <end position="257"/>
    </location>
</feature>
<feature type="transmembrane region" description="Helical" evidence="1">
    <location>
        <begin position="102"/>
        <end position="119"/>
    </location>
</feature>
<accession>A0A381TC04</accession>
<dbReference type="SUPFAM" id="SSF103473">
    <property type="entry name" value="MFS general substrate transporter"/>
    <property type="match status" value="1"/>
</dbReference>
<dbReference type="CDD" id="cd06174">
    <property type="entry name" value="MFS"/>
    <property type="match status" value="1"/>
</dbReference>
<dbReference type="Pfam" id="PF07690">
    <property type="entry name" value="MFS_1"/>
    <property type="match status" value="1"/>
</dbReference>
<name>A0A381TC04_9ZZZZ</name>
<dbReference type="InterPro" id="IPR036259">
    <property type="entry name" value="MFS_trans_sf"/>
</dbReference>
<feature type="transmembrane region" description="Helical" evidence="1">
    <location>
        <begin position="297"/>
        <end position="318"/>
    </location>
</feature>
<proteinExistence type="predicted"/>
<gene>
    <name evidence="2" type="ORF">METZ01_LOCUS66494</name>
</gene>